<evidence type="ECO:0000256" key="8">
    <source>
        <dbReference type="ARBA" id="ARBA00037432"/>
    </source>
</evidence>
<evidence type="ECO:0000256" key="5">
    <source>
        <dbReference type="ARBA" id="ARBA00022723"/>
    </source>
</evidence>
<keyword evidence="2 10" id="KW-0728">SH3 domain</keyword>
<evidence type="ECO:0000256" key="7">
    <source>
        <dbReference type="ARBA" id="ARBA00023043"/>
    </source>
</evidence>
<dbReference type="EMBL" id="JAERUA010000009">
    <property type="protein sequence ID" value="KAI1895691.1"/>
    <property type="molecule type" value="Genomic_DNA"/>
</dbReference>
<dbReference type="InterPro" id="IPR000008">
    <property type="entry name" value="C2_dom"/>
</dbReference>
<evidence type="ECO:0000256" key="12">
    <source>
        <dbReference type="SAM" id="MobiDB-lite"/>
    </source>
</evidence>
<dbReference type="SUPFAM" id="SSF47473">
    <property type="entry name" value="EF-hand"/>
    <property type="match status" value="2"/>
</dbReference>
<evidence type="ECO:0000256" key="10">
    <source>
        <dbReference type="PROSITE-ProRule" id="PRU00192"/>
    </source>
</evidence>
<feature type="domain" description="SH3" evidence="13">
    <location>
        <begin position="1195"/>
        <end position="1259"/>
    </location>
</feature>
<dbReference type="InterPro" id="IPR051480">
    <property type="entry name" value="Endocytic_GEF_Adapter"/>
</dbReference>
<dbReference type="CDD" id="cd00052">
    <property type="entry name" value="EH"/>
    <property type="match status" value="2"/>
</dbReference>
<feature type="region of interest" description="Disordered" evidence="12">
    <location>
        <begin position="524"/>
        <end position="543"/>
    </location>
</feature>
<feature type="domain" description="PH" evidence="14">
    <location>
        <begin position="1575"/>
        <end position="1685"/>
    </location>
</feature>
<feature type="compositionally biased region" description="Polar residues" evidence="12">
    <location>
        <begin position="875"/>
        <end position="887"/>
    </location>
</feature>
<dbReference type="SMART" id="SM00027">
    <property type="entry name" value="EH"/>
    <property type="match status" value="2"/>
</dbReference>
<dbReference type="PROSITE" id="PS50004">
    <property type="entry name" value="C2"/>
    <property type="match status" value="1"/>
</dbReference>
<dbReference type="PANTHER" id="PTHR46006:SF6">
    <property type="entry name" value="INTERSECTIN-2 ISOFORM X1"/>
    <property type="match status" value="1"/>
</dbReference>
<gene>
    <name evidence="19" type="ORF">AGOR_G00108850</name>
</gene>
<feature type="domain" description="EF-hand" evidence="18">
    <location>
        <begin position="46"/>
        <end position="81"/>
    </location>
</feature>
<feature type="region of interest" description="Disordered" evidence="12">
    <location>
        <begin position="604"/>
        <end position="890"/>
    </location>
</feature>
<dbReference type="PROSITE" id="PS50010">
    <property type="entry name" value="DH_2"/>
    <property type="match status" value="1"/>
</dbReference>
<reference evidence="19" key="1">
    <citation type="submission" date="2021-01" db="EMBL/GenBank/DDBJ databases">
        <authorList>
            <person name="Zahm M."/>
            <person name="Roques C."/>
            <person name="Cabau C."/>
            <person name="Klopp C."/>
            <person name="Donnadieu C."/>
            <person name="Jouanno E."/>
            <person name="Lampietro C."/>
            <person name="Louis A."/>
            <person name="Herpin A."/>
            <person name="Echchiki A."/>
            <person name="Berthelot C."/>
            <person name="Parey E."/>
            <person name="Roest-Crollius H."/>
            <person name="Braasch I."/>
            <person name="Postlethwait J."/>
            <person name="Bobe J."/>
            <person name="Montfort J."/>
            <person name="Bouchez O."/>
            <person name="Begum T."/>
            <person name="Mejri S."/>
            <person name="Adams A."/>
            <person name="Chen W.-J."/>
            <person name="Guiguen Y."/>
        </authorList>
    </citation>
    <scope>NUCLEOTIDE SEQUENCE</scope>
    <source>
        <tissue evidence="19">Blood</tissue>
    </source>
</reference>
<evidence type="ECO:0000313" key="19">
    <source>
        <dbReference type="EMBL" id="KAI1895691.1"/>
    </source>
</evidence>
<dbReference type="CDD" id="cd00160">
    <property type="entry name" value="RhoGEF"/>
    <property type="match status" value="1"/>
</dbReference>
<dbReference type="InterPro" id="IPR001849">
    <property type="entry name" value="PH_domain"/>
</dbReference>
<keyword evidence="20" id="KW-1185">Reference proteome</keyword>
<comment type="caution">
    <text evidence="19">The sequence shown here is derived from an EMBL/GenBank/DDBJ whole genome shotgun (WGS) entry which is preliminary data.</text>
</comment>
<feature type="region of interest" description="Disordered" evidence="12">
    <location>
        <begin position="900"/>
        <end position="919"/>
    </location>
</feature>
<feature type="coiled-coil region" evidence="11">
    <location>
        <begin position="322"/>
        <end position="455"/>
    </location>
</feature>
<dbReference type="PANTHER" id="PTHR46006">
    <property type="entry name" value="RHO GUANINE NUCLEOTIDE EXCHANGE FACTOR AT 64C, ISOFORM A"/>
    <property type="match status" value="1"/>
</dbReference>
<feature type="region of interest" description="Disordered" evidence="12">
    <location>
        <begin position="559"/>
        <end position="584"/>
    </location>
</feature>
<dbReference type="GO" id="GO:0005085">
    <property type="term" value="F:guanyl-nucleotide exchange factor activity"/>
    <property type="evidence" value="ECO:0007669"/>
    <property type="project" value="InterPro"/>
</dbReference>
<dbReference type="Pfam" id="PF00018">
    <property type="entry name" value="SH3_1"/>
    <property type="match status" value="1"/>
</dbReference>
<dbReference type="FunFam" id="1.10.238.10:FF:000055">
    <property type="entry name" value="Intersectin-1 isoform 1"/>
    <property type="match status" value="1"/>
</dbReference>
<evidence type="ECO:0000256" key="2">
    <source>
        <dbReference type="ARBA" id="ARBA00022443"/>
    </source>
</evidence>
<dbReference type="GO" id="GO:0005737">
    <property type="term" value="C:cytoplasm"/>
    <property type="evidence" value="ECO:0007669"/>
    <property type="project" value="UniProtKB-SubCell"/>
</dbReference>
<dbReference type="OrthoDB" id="2015333at2759"/>
<organism evidence="19 20">
    <name type="scientific">Albula goreensis</name>
    <dbReference type="NCBI Taxonomy" id="1534307"/>
    <lineage>
        <taxon>Eukaryota</taxon>
        <taxon>Metazoa</taxon>
        <taxon>Chordata</taxon>
        <taxon>Craniata</taxon>
        <taxon>Vertebrata</taxon>
        <taxon>Euteleostomi</taxon>
        <taxon>Actinopterygii</taxon>
        <taxon>Neopterygii</taxon>
        <taxon>Teleostei</taxon>
        <taxon>Albuliformes</taxon>
        <taxon>Albulidae</taxon>
        <taxon>Albula</taxon>
    </lineage>
</organism>
<dbReference type="FunFam" id="2.30.30.40:FF:000072">
    <property type="entry name" value="Unconventional Myosin IB"/>
    <property type="match status" value="1"/>
</dbReference>
<evidence type="ECO:0000256" key="6">
    <source>
        <dbReference type="ARBA" id="ARBA00022837"/>
    </source>
</evidence>
<dbReference type="InterPro" id="IPR035740">
    <property type="entry name" value="Intersectin-2_SH3_4"/>
</dbReference>
<dbReference type="SUPFAM" id="SSF49562">
    <property type="entry name" value="C2 domain (Calcium/lipid-binding domain, CaLB)"/>
    <property type="match status" value="1"/>
</dbReference>
<dbReference type="PROSITE" id="PS50003">
    <property type="entry name" value="PH_DOMAIN"/>
    <property type="match status" value="1"/>
</dbReference>
<dbReference type="CDD" id="cd22249">
    <property type="entry name" value="UDM1_RNF168_RNF169-like"/>
    <property type="match status" value="1"/>
</dbReference>
<keyword evidence="3" id="KW-0963">Cytoplasm</keyword>
<dbReference type="InterPro" id="IPR035899">
    <property type="entry name" value="DBL_dom_sf"/>
</dbReference>
<dbReference type="Gene3D" id="2.30.30.40">
    <property type="entry name" value="SH3 Domains"/>
    <property type="match status" value="5"/>
</dbReference>
<proteinExistence type="predicted"/>
<protein>
    <recommendedName>
        <fullName evidence="9">Osteoclast-stimulating factor 1</fullName>
    </recommendedName>
</protein>
<dbReference type="PROSITE" id="PS00018">
    <property type="entry name" value="EF_HAND_1"/>
    <property type="match status" value="1"/>
</dbReference>
<dbReference type="PRINTS" id="PR00452">
    <property type="entry name" value="SH3DOMAIN"/>
</dbReference>
<dbReference type="InterPro" id="IPR000219">
    <property type="entry name" value="DH_dom"/>
</dbReference>
<dbReference type="SUPFAM" id="SSF50729">
    <property type="entry name" value="PH domain-like"/>
    <property type="match status" value="1"/>
</dbReference>
<dbReference type="Pfam" id="PF12763">
    <property type="entry name" value="EH"/>
    <property type="match status" value="2"/>
</dbReference>
<dbReference type="SMART" id="SM00233">
    <property type="entry name" value="PH"/>
    <property type="match status" value="1"/>
</dbReference>
<feature type="domain" description="SH3" evidence="13">
    <location>
        <begin position="1271"/>
        <end position="1330"/>
    </location>
</feature>
<feature type="compositionally biased region" description="Polar residues" evidence="12">
    <location>
        <begin position="524"/>
        <end position="533"/>
    </location>
</feature>
<evidence type="ECO:0000256" key="11">
    <source>
        <dbReference type="SAM" id="Coils"/>
    </source>
</evidence>
<dbReference type="SMART" id="SM00054">
    <property type="entry name" value="EFh"/>
    <property type="match status" value="2"/>
</dbReference>
<comment type="subcellular location">
    <subcellularLocation>
        <location evidence="1">Cytoplasm</location>
    </subcellularLocation>
</comment>
<evidence type="ECO:0000256" key="4">
    <source>
        <dbReference type="ARBA" id="ARBA00022583"/>
    </source>
</evidence>
<dbReference type="GO" id="GO:0035025">
    <property type="term" value="P:positive regulation of Rho protein signal transduction"/>
    <property type="evidence" value="ECO:0007669"/>
    <property type="project" value="TreeGrafter"/>
</dbReference>
<dbReference type="InterPro" id="IPR018247">
    <property type="entry name" value="EF_Hand_1_Ca_BS"/>
</dbReference>
<dbReference type="Gene3D" id="2.30.29.30">
    <property type="entry name" value="Pleckstrin-homology domain (PH domain)/Phosphotyrosine-binding domain (PTB)"/>
    <property type="match status" value="1"/>
</dbReference>
<dbReference type="Proteomes" id="UP000829720">
    <property type="component" value="Unassembled WGS sequence"/>
</dbReference>
<feature type="region of interest" description="Disordered" evidence="12">
    <location>
        <begin position="1176"/>
        <end position="1197"/>
    </location>
</feature>
<dbReference type="SMART" id="SM00239">
    <property type="entry name" value="C2"/>
    <property type="match status" value="1"/>
</dbReference>
<keyword evidence="5" id="KW-0479">Metal-binding</keyword>
<dbReference type="PROSITE" id="PS50002">
    <property type="entry name" value="SH3"/>
    <property type="match status" value="5"/>
</dbReference>
<dbReference type="Pfam" id="PF07653">
    <property type="entry name" value="SH3_2"/>
    <property type="match status" value="1"/>
</dbReference>
<dbReference type="PRINTS" id="PR00499">
    <property type="entry name" value="P67PHOX"/>
</dbReference>
<evidence type="ECO:0000259" key="14">
    <source>
        <dbReference type="PROSITE" id="PS50003"/>
    </source>
</evidence>
<feature type="domain" description="SH3" evidence="13">
    <location>
        <begin position="1123"/>
        <end position="1181"/>
    </location>
</feature>
<dbReference type="Gene3D" id="1.20.900.10">
    <property type="entry name" value="Dbl homology (DH) domain"/>
    <property type="match status" value="1"/>
</dbReference>
<keyword evidence="11" id="KW-0175">Coiled coil</keyword>
<dbReference type="PROSITE" id="PS50222">
    <property type="entry name" value="EF_HAND_2"/>
    <property type="match status" value="2"/>
</dbReference>
<evidence type="ECO:0000259" key="13">
    <source>
        <dbReference type="PROSITE" id="PS50002"/>
    </source>
</evidence>
<dbReference type="Gene3D" id="2.60.40.150">
    <property type="entry name" value="C2 domain"/>
    <property type="match status" value="1"/>
</dbReference>
<evidence type="ECO:0000259" key="17">
    <source>
        <dbReference type="PROSITE" id="PS50031"/>
    </source>
</evidence>
<dbReference type="GO" id="GO:0006897">
    <property type="term" value="P:endocytosis"/>
    <property type="evidence" value="ECO:0007669"/>
    <property type="project" value="UniProtKB-KW"/>
</dbReference>
<dbReference type="Gene3D" id="1.10.238.10">
    <property type="entry name" value="EF-hand"/>
    <property type="match status" value="2"/>
</dbReference>
<feature type="domain" description="DH" evidence="16">
    <location>
        <begin position="1350"/>
        <end position="1536"/>
    </location>
</feature>
<feature type="compositionally biased region" description="Basic and acidic residues" evidence="12">
    <location>
        <begin position="604"/>
        <end position="874"/>
    </location>
</feature>
<feature type="domain" description="SH3" evidence="13">
    <location>
        <begin position="918"/>
        <end position="979"/>
    </location>
</feature>
<evidence type="ECO:0000259" key="15">
    <source>
        <dbReference type="PROSITE" id="PS50004"/>
    </source>
</evidence>
<evidence type="ECO:0000256" key="1">
    <source>
        <dbReference type="ARBA" id="ARBA00004496"/>
    </source>
</evidence>
<dbReference type="InterPro" id="IPR002048">
    <property type="entry name" value="EF_hand_dom"/>
</dbReference>
<keyword evidence="6" id="KW-0106">Calcium</keyword>
<dbReference type="SMART" id="SM00325">
    <property type="entry name" value="RhoGEF"/>
    <property type="match status" value="1"/>
</dbReference>
<dbReference type="InterPro" id="IPR035892">
    <property type="entry name" value="C2_domain_sf"/>
</dbReference>
<dbReference type="CDD" id="cd11838">
    <property type="entry name" value="SH3_Intersectin_3"/>
    <property type="match status" value="1"/>
</dbReference>
<feature type="compositionally biased region" description="Basic and acidic residues" evidence="12">
    <location>
        <begin position="900"/>
        <end position="912"/>
    </location>
</feature>
<feature type="compositionally biased region" description="Low complexity" evidence="12">
    <location>
        <begin position="180"/>
        <end position="199"/>
    </location>
</feature>
<dbReference type="FunFam" id="2.30.29.30:FF:000069">
    <property type="entry name" value="Intersectin 1"/>
    <property type="match status" value="1"/>
</dbReference>
<dbReference type="Pfam" id="PF14604">
    <property type="entry name" value="SH3_9"/>
    <property type="match status" value="3"/>
</dbReference>
<accession>A0A8T3DFT5</accession>
<keyword evidence="7" id="KW-0040">ANK repeat</keyword>
<dbReference type="Pfam" id="PF16652">
    <property type="entry name" value="PH_13"/>
    <property type="match status" value="1"/>
</dbReference>
<feature type="compositionally biased region" description="Polar residues" evidence="12">
    <location>
        <begin position="1015"/>
        <end position="1025"/>
    </location>
</feature>
<keyword evidence="4" id="KW-0254">Endocytosis</keyword>
<sequence length="1838" mass="211671">MNGGRAMWAITPEERGKHDKQFDSLSPVSGHVTGDQARKFFLLSGLPAPVLAQIWALADLNKDGKMDRLEFSIAMKLIKLKLQGQNLPSALPLIMKQSPVMPAALSSSGSPAVAKALPPGVAPAMAPGVTTSMAPGVAPAMAPGMSTAVPSARYAPPISNSFSPPLGLAGSEMTKTQSMLELGSNSSSSMSTASLASNSPQAGTVDWAVPQAYRLKYRQLFNVLDKQMTGFLSGPQVRSALTASNLTQVQLATIWNLADVDKDGRLMAEEFILAMHLVDMAKMGLPLPISLPVNLIPPSLREAEADLLQKAVGNVTFEDKRKENFDRGHAELEKRRQALQEQQKREEELRIQKAREEQERREREAREELMKRQLEQERRLERQREIERHKEEERRREQERKEAAKRELERQRKLEWERMRRQELLSQRNQEQEDIVRLKAKKRSLELELEAVGDKHKQISDRLREVQSKKKIQKGELDLFNQRRERRVNEINALQLQFEDYQKKLSQLVPEQQKLSERLRNMGLSNLPSSTMTMLKRSVSEKDSVCRQLREQLEALEKETRSKLSEMDQNNSDITELRESQRKQQSALDKLYAIREEKLRELEKQKERELENRKREEEEAERQAKLEEERRKRLQEEHEAALREEEERHRQEKLRKEEEERRREEEESQRKEKLQREEEDRQRREQLRREEEERERQEQLKREEEEQEHEQKRKEQLLKEEEEERLRREKQREEEERLGQEKLRREEEERKREEEHRRRLQEEQNEEERQKKEKLRQEEEREAKRKAEEDRKNQALLQAEKEQEEQRRRAAEEDRKQEQQRVADELKRKQEEQREKERREQEKERQRKEEESREEERRRMQQEEEATAKQKEETVSQPQPAQTSAKTSIKGKVAALLKGLEERKGAKREASKGQRKSAGVTTYGALYSFTARSAEELSFEANDLIEVDETKEGEKGWLYGSLRGSVGWFPVSYVEKKNKTVALPAAKQTLAPPLMSSIASSSKPEEESSLPKMSQSVPRSVVQNSAPVPTPVPAPAEQVQVQKVATLQAKAQCSWAGEMDGHLSFSKDDVIAVLEQQEEWWLGELHGSQGWFPASYVTMVTADGVHTDQPNPSVEGPDMLDAAQQEEYVALYTYDSPELGDLIFNEGDTIMVMEKGGDWWKGSIGDRTGVFPSNYVKPKETETSSKQTRPGAPSKKPEIAQVTMAYTATGEEQLTLAPGQVILLINKTPTGWWLGELQARGKKRQKGWFPASHVKLLGSSEGKSAPAPGPNLLCKVVALYDYQAANQDEISFSSGQLINVLDKSDPDWWKGEFNGVTGLFPSNYVEISSDSAPTQQRSADVDTMSTKEKKRQDYIQELIESEERHLEDLQLAWEVFYKLMSESGRMTEAEISMIFLNWKELIVSSTKLLRALQERKKESPENVPVAMIGDVLASELSDMQAYIHFCTCQLKGAAMLQRKTDQEPEFKEFLKKIATDYRCKGMPLSSFMLKPMQRITRYPLIIKNILESTPETHVDYVQLRGALERAEELCLQVNEGVREKENADRLEWLQSHIQCDGITENLVFNSLTNCLGPRKLLHSGKVHNKSKGNKEMYTFLFNDFLLLTYTAKQFSSSGVDKLFSPKCNMQFKMYKMPLFLNEVLVKLPPDSSSEESVFHISHINRVYTLKTESINERTAWVQKIKAASEEFLETEKKKRDKTFQGRSPNGSGNGRLLVTILEATELKSCKPNGKGNPYCEVTIGEQCYTSRTLNDTLNPKWNFNCQFFIKDLYQDVLCITILERDPFSPDGFLGRTEVPLATIKKELENKGPANRRLLLHEVPTGEVWVQLDLQLFDQKSTT</sequence>
<dbReference type="InterPro" id="IPR001452">
    <property type="entry name" value="SH3_domain"/>
</dbReference>
<evidence type="ECO:0000259" key="16">
    <source>
        <dbReference type="PROSITE" id="PS50010"/>
    </source>
</evidence>
<evidence type="ECO:0000313" key="20">
    <source>
        <dbReference type="Proteomes" id="UP000829720"/>
    </source>
</evidence>
<name>A0A8T3DFT5_9TELE</name>
<feature type="region of interest" description="Disordered" evidence="12">
    <location>
        <begin position="994"/>
        <end position="1030"/>
    </location>
</feature>
<dbReference type="InterPro" id="IPR000261">
    <property type="entry name" value="EH_dom"/>
</dbReference>
<dbReference type="Pfam" id="PF00168">
    <property type="entry name" value="C2"/>
    <property type="match status" value="1"/>
</dbReference>
<evidence type="ECO:0000256" key="9">
    <source>
        <dbReference type="ARBA" id="ARBA00040640"/>
    </source>
</evidence>
<dbReference type="InterPro" id="IPR011993">
    <property type="entry name" value="PH-like_dom_sf"/>
</dbReference>
<dbReference type="GO" id="GO:0005509">
    <property type="term" value="F:calcium ion binding"/>
    <property type="evidence" value="ECO:0007669"/>
    <property type="project" value="InterPro"/>
</dbReference>
<feature type="region of interest" description="Disordered" evidence="12">
    <location>
        <begin position="180"/>
        <end position="200"/>
    </location>
</feature>
<feature type="domain" description="SH3" evidence="13">
    <location>
        <begin position="1044"/>
        <end position="1102"/>
    </location>
</feature>
<dbReference type="Pfam" id="PF00621">
    <property type="entry name" value="RhoGEF"/>
    <property type="match status" value="1"/>
</dbReference>
<dbReference type="PROSITE" id="PS50031">
    <property type="entry name" value="EH"/>
    <property type="match status" value="2"/>
</dbReference>
<dbReference type="SUPFAM" id="SSF50044">
    <property type="entry name" value="SH3-domain"/>
    <property type="match status" value="5"/>
</dbReference>
<evidence type="ECO:0000256" key="3">
    <source>
        <dbReference type="ARBA" id="ARBA00022490"/>
    </source>
</evidence>
<dbReference type="SUPFAM" id="SSF48065">
    <property type="entry name" value="DBL homology domain (DH-domain)"/>
    <property type="match status" value="1"/>
</dbReference>
<dbReference type="FunFam" id="2.60.40.150:FF:000029">
    <property type="entry name" value="Intersectin 1"/>
    <property type="match status" value="1"/>
</dbReference>
<dbReference type="InterPro" id="IPR036028">
    <property type="entry name" value="SH3-like_dom_sf"/>
</dbReference>
<dbReference type="SMART" id="SM00326">
    <property type="entry name" value="SH3"/>
    <property type="match status" value="5"/>
</dbReference>
<feature type="domain" description="EF-hand" evidence="18">
    <location>
        <begin position="246"/>
        <end position="281"/>
    </location>
</feature>
<evidence type="ECO:0000259" key="18">
    <source>
        <dbReference type="PROSITE" id="PS50222"/>
    </source>
</evidence>
<feature type="domain" description="EH" evidence="17">
    <location>
        <begin position="14"/>
        <end position="102"/>
    </location>
</feature>
<dbReference type="FunFam" id="1.20.900.10:FF:000011">
    <property type="entry name" value="Intersectin 1"/>
    <property type="match status" value="1"/>
</dbReference>
<feature type="domain" description="C2" evidence="15">
    <location>
        <begin position="1693"/>
        <end position="1809"/>
    </location>
</feature>
<comment type="function">
    <text evidence="8">Induces bone resorption, acting probably through a signaling cascade which results in the secretion of factor(s) enhancing osteoclast formation and activity.</text>
</comment>
<feature type="domain" description="EH" evidence="17">
    <location>
        <begin position="213"/>
        <end position="302"/>
    </location>
</feature>
<dbReference type="InterPro" id="IPR011992">
    <property type="entry name" value="EF-hand-dom_pair"/>
</dbReference>
<dbReference type="CDD" id="cd11994">
    <property type="entry name" value="SH3_Intersectin2_4"/>
    <property type="match status" value="1"/>
</dbReference>